<dbReference type="EMBL" id="BMKW01000010">
    <property type="protein sequence ID" value="GGJ30061.1"/>
    <property type="molecule type" value="Genomic_DNA"/>
</dbReference>
<sequence>MLAIFVGLGFYAYQSGLDLARAEVTVLEQRLETQGTDMRATYARNTQLDGELRQARADMAALQRRYERDVPTGDAAALFALAQARIAAGVPRERVAQLLRDAGPVQQCTGRAATRRFAVAYGPRVPDNAGIDLLDGLVRVVMSAPNQTDDLARAASVVITVAGQDPVTLTGLPQQHKVVLGNAELTLNVTSELRGFGTAAISTCGG</sequence>
<dbReference type="AlphaFoldDB" id="A0A917NUR3"/>
<gene>
    <name evidence="1" type="ORF">GCM10011320_41920</name>
</gene>
<name>A0A917NUR3_9PROT</name>
<evidence type="ECO:0000313" key="1">
    <source>
        <dbReference type="EMBL" id="GGJ30061.1"/>
    </source>
</evidence>
<proteinExistence type="predicted"/>
<reference evidence="1" key="2">
    <citation type="submission" date="2020-09" db="EMBL/GenBank/DDBJ databases">
        <authorList>
            <person name="Sun Q."/>
            <person name="Zhou Y."/>
        </authorList>
    </citation>
    <scope>NUCLEOTIDE SEQUENCE</scope>
    <source>
        <strain evidence="1">CGMCC 1.3617</strain>
    </source>
</reference>
<accession>A0A917NUR3</accession>
<dbReference type="Proteomes" id="UP000661507">
    <property type="component" value="Unassembled WGS sequence"/>
</dbReference>
<evidence type="ECO:0000313" key="2">
    <source>
        <dbReference type="Proteomes" id="UP000661507"/>
    </source>
</evidence>
<organism evidence="1 2">
    <name type="scientific">Neoroseomonas lacus</name>
    <dbReference type="NCBI Taxonomy" id="287609"/>
    <lineage>
        <taxon>Bacteria</taxon>
        <taxon>Pseudomonadati</taxon>
        <taxon>Pseudomonadota</taxon>
        <taxon>Alphaproteobacteria</taxon>
        <taxon>Acetobacterales</taxon>
        <taxon>Acetobacteraceae</taxon>
        <taxon>Neoroseomonas</taxon>
    </lineage>
</organism>
<dbReference type="RefSeq" id="WP_188970320.1">
    <property type="nucleotide sequence ID" value="NZ_BMKW01000010.1"/>
</dbReference>
<protein>
    <submittedName>
        <fullName evidence="1">Uncharacterized protein</fullName>
    </submittedName>
</protein>
<comment type="caution">
    <text evidence="1">The sequence shown here is derived from an EMBL/GenBank/DDBJ whole genome shotgun (WGS) entry which is preliminary data.</text>
</comment>
<keyword evidence="2" id="KW-1185">Reference proteome</keyword>
<reference evidence="1" key="1">
    <citation type="journal article" date="2014" name="Int. J. Syst. Evol. Microbiol.">
        <title>Complete genome sequence of Corynebacterium casei LMG S-19264T (=DSM 44701T), isolated from a smear-ripened cheese.</title>
        <authorList>
            <consortium name="US DOE Joint Genome Institute (JGI-PGF)"/>
            <person name="Walter F."/>
            <person name="Albersmeier A."/>
            <person name="Kalinowski J."/>
            <person name="Ruckert C."/>
        </authorList>
    </citation>
    <scope>NUCLEOTIDE SEQUENCE</scope>
    <source>
        <strain evidence="1">CGMCC 1.3617</strain>
    </source>
</reference>